<protein>
    <submittedName>
        <fullName evidence="1">Uncharacterized protein</fullName>
    </submittedName>
</protein>
<accession>A0AAW6AXG7</accession>
<reference evidence="1" key="1">
    <citation type="submission" date="2023-01" db="EMBL/GenBank/DDBJ databases">
        <title>Human gut microbiome strain richness.</title>
        <authorList>
            <person name="Chen-Liaw A."/>
        </authorList>
    </citation>
    <scope>NUCLEOTIDE SEQUENCE</scope>
    <source>
        <strain evidence="1">B1_m1001713B170214d0_201011</strain>
    </source>
</reference>
<proteinExistence type="predicted"/>
<comment type="caution">
    <text evidence="1">The sequence shown here is derived from an EMBL/GenBank/DDBJ whole genome shotgun (WGS) entry which is preliminary data.</text>
</comment>
<dbReference type="EMBL" id="JAQLGM010000019">
    <property type="protein sequence ID" value="MDB2000423.1"/>
    <property type="molecule type" value="Genomic_DNA"/>
</dbReference>
<sequence>MKYNLEHFSELMEQADVLAENKDELLKESDDLQFRLTSDITRSPSSEEVQEIVREIYDKKFGKGASEFTACWFWHGVNSNAA</sequence>
<dbReference type="AlphaFoldDB" id="A0AAW6AXG7"/>
<name>A0AAW6AXG7_CLOSY</name>
<evidence type="ECO:0000313" key="2">
    <source>
        <dbReference type="Proteomes" id="UP001300871"/>
    </source>
</evidence>
<gene>
    <name evidence="1" type="ORF">PM006_09445</name>
</gene>
<dbReference type="GeneID" id="57969494"/>
<dbReference type="Proteomes" id="UP001300871">
    <property type="component" value="Unassembled WGS sequence"/>
</dbReference>
<organism evidence="1 2">
    <name type="scientific">Clostridium symbiosum</name>
    <name type="common">Bacteroides symbiosus</name>
    <dbReference type="NCBI Taxonomy" id="1512"/>
    <lineage>
        <taxon>Bacteria</taxon>
        <taxon>Bacillati</taxon>
        <taxon>Bacillota</taxon>
        <taxon>Clostridia</taxon>
        <taxon>Lachnospirales</taxon>
        <taxon>Lachnospiraceae</taxon>
        <taxon>Otoolea</taxon>
    </lineage>
</organism>
<dbReference type="RefSeq" id="WP_100931915.1">
    <property type="nucleotide sequence ID" value="NZ_JANKAG010000001.1"/>
</dbReference>
<evidence type="ECO:0000313" key="1">
    <source>
        <dbReference type="EMBL" id="MDB2000423.1"/>
    </source>
</evidence>